<keyword evidence="1" id="KW-0081">Bacteriolytic enzyme</keyword>
<dbReference type="PANTHER" id="PTHR38107">
    <property type="match status" value="1"/>
</dbReference>
<name>A0ABY2PVJ6_9ENTR</name>
<sequence length="123" mass="14054">MQLHSAHFTPTCIAFIKQWQGLSLEKYQDKKGIWVIGYGHEITADENFDKPISVMQADKLLLDDLYACEALIRTKLPQLNDLFQQEALIAWILSIGMKQFCTSEMGSLIFHSQTLSDCEISTR</sequence>
<evidence type="ECO:0000256" key="1">
    <source>
        <dbReference type="RuleBase" id="RU003788"/>
    </source>
</evidence>
<dbReference type="InterPro" id="IPR051018">
    <property type="entry name" value="Bacteriophage_GH24"/>
</dbReference>
<organism evidence="2 3">
    <name type="scientific">Citrobacter murliniae</name>
    <dbReference type="NCBI Taxonomy" id="67829"/>
    <lineage>
        <taxon>Bacteria</taxon>
        <taxon>Pseudomonadati</taxon>
        <taxon>Pseudomonadota</taxon>
        <taxon>Gammaproteobacteria</taxon>
        <taxon>Enterobacterales</taxon>
        <taxon>Enterobacteriaceae</taxon>
        <taxon>Citrobacter</taxon>
        <taxon>Citrobacter freundii complex</taxon>
    </lineage>
</organism>
<keyword evidence="1" id="KW-0326">Glycosidase</keyword>
<gene>
    <name evidence="2" type="ORF">DJ535_11055</name>
</gene>
<reference evidence="2 3" key="1">
    <citation type="submission" date="2018-05" db="EMBL/GenBank/DDBJ databases">
        <title>Isolation and genomic analyses of lactose-positive bacteria from faecal samples of preterm neonates.</title>
        <authorList>
            <person name="Chen Y."/>
            <person name="Brook T.C."/>
            <person name="O'Neill I."/>
            <person name="Soe C.Z."/>
            <person name="Hall L.J."/>
            <person name="Hoyles L."/>
        </authorList>
    </citation>
    <scope>NUCLEOTIDE SEQUENCE [LARGE SCALE GENOMIC DNA]</scope>
    <source>
        <strain evidence="2 3">P080C CL</strain>
    </source>
</reference>
<dbReference type="Proteomes" id="UP000306790">
    <property type="component" value="Unassembled WGS sequence"/>
</dbReference>
<evidence type="ECO:0000313" key="2">
    <source>
        <dbReference type="EMBL" id="THE39087.1"/>
    </source>
</evidence>
<dbReference type="EMBL" id="QFVP01000005">
    <property type="protein sequence ID" value="THE39087.1"/>
    <property type="molecule type" value="Genomic_DNA"/>
</dbReference>
<dbReference type="EC" id="3.2.1.17" evidence="1"/>
<keyword evidence="1" id="KW-0929">Antimicrobial</keyword>
<dbReference type="PANTHER" id="PTHR38107:SF3">
    <property type="entry name" value="LYSOZYME RRRD-RELATED"/>
    <property type="match status" value="1"/>
</dbReference>
<accession>A0ABY2PVJ6</accession>
<dbReference type="RefSeq" id="WP_048223012.1">
    <property type="nucleotide sequence ID" value="NZ_QFVP01000005.1"/>
</dbReference>
<dbReference type="InterPro" id="IPR023346">
    <property type="entry name" value="Lysozyme-like_dom_sf"/>
</dbReference>
<dbReference type="Pfam" id="PF00959">
    <property type="entry name" value="Phage_lysozyme"/>
    <property type="match status" value="1"/>
</dbReference>
<proteinExistence type="inferred from homology"/>
<dbReference type="Gene3D" id="1.10.1740.240">
    <property type="match status" value="1"/>
</dbReference>
<comment type="caution">
    <text evidence="2">The sequence shown here is derived from an EMBL/GenBank/DDBJ whole genome shotgun (WGS) entry which is preliminary data.</text>
</comment>
<comment type="similarity">
    <text evidence="1">Belongs to the glycosyl hydrolase 24 family.</text>
</comment>
<keyword evidence="3" id="KW-1185">Reference proteome</keyword>
<comment type="catalytic activity">
    <reaction evidence="1">
        <text>Hydrolysis of (1-&gt;4)-beta-linkages between N-acetylmuramic acid and N-acetyl-D-glucosamine residues in a peptidoglycan and between N-acetyl-D-glucosamine residues in chitodextrins.</text>
        <dbReference type="EC" id="3.2.1.17"/>
    </reaction>
</comment>
<protein>
    <recommendedName>
        <fullName evidence="1">Lysozyme</fullName>
        <ecNumber evidence="1">3.2.1.17</ecNumber>
    </recommendedName>
</protein>
<dbReference type="SUPFAM" id="SSF53955">
    <property type="entry name" value="Lysozyme-like"/>
    <property type="match status" value="1"/>
</dbReference>
<keyword evidence="1" id="KW-0378">Hydrolase</keyword>
<dbReference type="InterPro" id="IPR002196">
    <property type="entry name" value="Glyco_hydro_24"/>
</dbReference>
<evidence type="ECO:0000313" key="3">
    <source>
        <dbReference type="Proteomes" id="UP000306790"/>
    </source>
</evidence>